<gene>
    <name evidence="3" type="ORF">JJQ60_21175</name>
</gene>
<evidence type="ECO:0000313" key="3">
    <source>
        <dbReference type="EMBL" id="MBL0686053.1"/>
    </source>
</evidence>
<reference evidence="3" key="1">
    <citation type="submission" date="2021-01" db="EMBL/GenBank/DDBJ databases">
        <authorList>
            <person name="Zhong Y.L."/>
        </authorList>
    </citation>
    <scope>NUCLEOTIDE SEQUENCE</scope>
    <source>
        <strain evidence="3">KCTC 23302</strain>
    </source>
</reference>
<dbReference type="InterPro" id="IPR022789">
    <property type="entry name" value="ParD"/>
</dbReference>
<dbReference type="NCBIfam" id="TIGR02606">
    <property type="entry name" value="antidote_CC2985"/>
    <property type="match status" value="1"/>
</dbReference>
<dbReference type="InterPro" id="IPR010985">
    <property type="entry name" value="Ribbon_hlx_hlx"/>
</dbReference>
<dbReference type="Proteomes" id="UP000651057">
    <property type="component" value="Unassembled WGS sequence"/>
</dbReference>
<comment type="caution">
    <text evidence="3">The sequence shown here is derived from an EMBL/GenBank/DDBJ whole genome shotgun (WGS) entry which is preliminary data.</text>
</comment>
<proteinExistence type="inferred from homology"/>
<dbReference type="AlphaFoldDB" id="A0A937DCV8"/>
<keyword evidence="2" id="KW-1277">Toxin-antitoxin system</keyword>
<dbReference type="InterPro" id="IPR038296">
    <property type="entry name" value="ParD_sf"/>
</dbReference>
<dbReference type="RefSeq" id="WP_201924591.1">
    <property type="nucleotide sequence ID" value="NZ_BAABAX010000013.1"/>
</dbReference>
<keyword evidence="4" id="KW-1185">Reference proteome</keyword>
<evidence type="ECO:0000256" key="1">
    <source>
        <dbReference type="ARBA" id="ARBA00008580"/>
    </source>
</evidence>
<dbReference type="PANTHER" id="PTHR36582:SF2">
    <property type="entry name" value="ANTITOXIN PARD"/>
    <property type="match status" value="1"/>
</dbReference>
<evidence type="ECO:0000256" key="2">
    <source>
        <dbReference type="ARBA" id="ARBA00022649"/>
    </source>
</evidence>
<name>A0A937DCV8_9FLAO</name>
<accession>A0A937DCV8</accession>
<dbReference type="CDD" id="cd22231">
    <property type="entry name" value="RHH_NikR_HicB-like"/>
    <property type="match status" value="1"/>
</dbReference>
<dbReference type="EMBL" id="JAERQJ010000017">
    <property type="protein sequence ID" value="MBL0686053.1"/>
    <property type="molecule type" value="Genomic_DNA"/>
</dbReference>
<dbReference type="GO" id="GO:0006355">
    <property type="term" value="P:regulation of DNA-templated transcription"/>
    <property type="evidence" value="ECO:0007669"/>
    <property type="project" value="InterPro"/>
</dbReference>
<dbReference type="Pfam" id="PF03693">
    <property type="entry name" value="ParD_antitoxin"/>
    <property type="match status" value="1"/>
</dbReference>
<comment type="similarity">
    <text evidence="1">Belongs to the ParD antitoxin family.</text>
</comment>
<dbReference type="PANTHER" id="PTHR36582">
    <property type="entry name" value="ANTITOXIN PARD"/>
    <property type="match status" value="1"/>
</dbReference>
<protein>
    <submittedName>
        <fullName evidence="3">Type II toxin-antitoxin system ParD family antitoxin</fullName>
    </submittedName>
</protein>
<sequence length="75" mass="8848">MNISFTKQQEKYIQEQVASGEYQNNSEVIRDALRLHTIYREKVIRDLRAEIEKAWDAPISNKTVKDIIAEKNLQK</sequence>
<evidence type="ECO:0000313" key="4">
    <source>
        <dbReference type="Proteomes" id="UP000651057"/>
    </source>
</evidence>
<dbReference type="Gene3D" id="6.10.10.120">
    <property type="entry name" value="Antitoxin ParD1-like"/>
    <property type="match status" value="1"/>
</dbReference>
<dbReference type="SUPFAM" id="SSF47598">
    <property type="entry name" value="Ribbon-helix-helix"/>
    <property type="match status" value="1"/>
</dbReference>
<organism evidence="3 4">
    <name type="scientific">Aquimarina mytili</name>
    <dbReference type="NCBI Taxonomy" id="874423"/>
    <lineage>
        <taxon>Bacteria</taxon>
        <taxon>Pseudomonadati</taxon>
        <taxon>Bacteroidota</taxon>
        <taxon>Flavobacteriia</taxon>
        <taxon>Flavobacteriales</taxon>
        <taxon>Flavobacteriaceae</taxon>
        <taxon>Aquimarina</taxon>
    </lineage>
</organism>